<dbReference type="Pfam" id="PF02225">
    <property type="entry name" value="PA"/>
    <property type="match status" value="1"/>
</dbReference>
<dbReference type="EMBL" id="UINC01216233">
    <property type="protein sequence ID" value="SVE42285.1"/>
    <property type="molecule type" value="Genomic_DNA"/>
</dbReference>
<feature type="non-terminal residue" evidence="2">
    <location>
        <position position="1"/>
    </location>
</feature>
<protein>
    <recommendedName>
        <fullName evidence="1">PA domain-containing protein</fullName>
    </recommendedName>
</protein>
<sequence length="236" mass="25222">YRDVQQVLIHASRHYDFADPFLRPNAAGYWFSTNTGYGVPDAGAAVRLAKRWKNAGALVKKSYNQNSLTELPDDGLQLRIVASGEETVFTASPGNGLVPDDPTEALPLVDVGRATVSLDIDLTGKAALIERGGAFFSEKARHAANAGAVFAVIYNHRNGNERFILGGLDFTPIPAVFLSQNDGTAVKALLNAAGDEEAKAAFSLDSKVVTVAVPDSLLCEQVGVRVKMTHQIRGDI</sequence>
<accession>A0A383DDE9</accession>
<feature type="domain" description="PA" evidence="1">
    <location>
        <begin position="115"/>
        <end position="185"/>
    </location>
</feature>
<proteinExistence type="predicted"/>
<dbReference type="InterPro" id="IPR003137">
    <property type="entry name" value="PA_domain"/>
</dbReference>
<gene>
    <name evidence="2" type="ORF">METZ01_LOCUS495139</name>
</gene>
<dbReference type="SUPFAM" id="SSF52025">
    <property type="entry name" value="PA domain"/>
    <property type="match status" value="1"/>
</dbReference>
<evidence type="ECO:0000259" key="1">
    <source>
        <dbReference type="Pfam" id="PF02225"/>
    </source>
</evidence>
<dbReference type="InterPro" id="IPR046450">
    <property type="entry name" value="PA_dom_sf"/>
</dbReference>
<evidence type="ECO:0000313" key="2">
    <source>
        <dbReference type="EMBL" id="SVE42285.1"/>
    </source>
</evidence>
<dbReference type="AlphaFoldDB" id="A0A383DDE9"/>
<name>A0A383DDE9_9ZZZZ</name>
<dbReference type="Gene3D" id="3.50.30.30">
    <property type="match status" value="1"/>
</dbReference>
<reference evidence="2" key="1">
    <citation type="submission" date="2018-05" db="EMBL/GenBank/DDBJ databases">
        <authorList>
            <person name="Lanie J.A."/>
            <person name="Ng W.-L."/>
            <person name="Kazmierczak K.M."/>
            <person name="Andrzejewski T.M."/>
            <person name="Davidsen T.M."/>
            <person name="Wayne K.J."/>
            <person name="Tettelin H."/>
            <person name="Glass J.I."/>
            <person name="Rusch D."/>
            <person name="Podicherti R."/>
            <person name="Tsui H.-C.T."/>
            <person name="Winkler M.E."/>
        </authorList>
    </citation>
    <scope>NUCLEOTIDE SEQUENCE</scope>
</reference>
<feature type="non-terminal residue" evidence="2">
    <location>
        <position position="236"/>
    </location>
</feature>
<organism evidence="2">
    <name type="scientific">marine metagenome</name>
    <dbReference type="NCBI Taxonomy" id="408172"/>
    <lineage>
        <taxon>unclassified sequences</taxon>
        <taxon>metagenomes</taxon>
        <taxon>ecological metagenomes</taxon>
    </lineage>
</organism>